<protein>
    <submittedName>
        <fullName evidence="1">Uncharacterized protein</fullName>
    </submittedName>
</protein>
<dbReference type="EMBL" id="MN739518">
    <property type="protein sequence ID" value="QHT09889.1"/>
    <property type="molecule type" value="Genomic_DNA"/>
</dbReference>
<accession>A0A6C0D1X2</accession>
<reference evidence="1" key="1">
    <citation type="journal article" date="2020" name="Nature">
        <title>Giant virus diversity and host interactions through global metagenomics.</title>
        <authorList>
            <person name="Schulz F."/>
            <person name="Roux S."/>
            <person name="Paez-Espino D."/>
            <person name="Jungbluth S."/>
            <person name="Walsh D.A."/>
            <person name="Denef V.J."/>
            <person name="McMahon K.D."/>
            <person name="Konstantinidis K.T."/>
            <person name="Eloe-Fadrosh E.A."/>
            <person name="Kyrpides N.C."/>
            <person name="Woyke T."/>
        </authorList>
    </citation>
    <scope>NUCLEOTIDE SEQUENCE</scope>
    <source>
        <strain evidence="1">GVMAG-M-3300023174-104</strain>
    </source>
</reference>
<name>A0A6C0D1X2_9ZZZZ</name>
<evidence type="ECO:0000313" key="1">
    <source>
        <dbReference type="EMBL" id="QHT09889.1"/>
    </source>
</evidence>
<proteinExistence type="predicted"/>
<sequence length="351" mass="41407">MEEYTINLVRRPIPLTTQESSLFTSTKKFDNKYRWISKLKNRLNDVVRQMDRNFMLNMLKISVDSKNVKVSNGELVSFPIIFRTIFPTMQQEDKKIPQEIIQGLVEKLPEIIHQQSPHQYIFRKQQTQKRQIQFLSGKQQYQKFINFYSLTSSRSPYHIFLINLILKLKHLPPFSNLLAYSTEQREKIIEGMIKDENFKGLIDTYIGKYIDSRWKEFSDFLNEQNITLIHDDILKSIKVFKWVYADFPTPKLAQHRLQILSFLSSHPPTLFIRLDPYQSGKLLAKRIISGDSSQVKIFRILQQEDGEEDTSISSEQSKISKIPNVMIQQVQHQQIPPSERILPFSRIVKKD</sequence>
<organism evidence="1">
    <name type="scientific">viral metagenome</name>
    <dbReference type="NCBI Taxonomy" id="1070528"/>
    <lineage>
        <taxon>unclassified sequences</taxon>
        <taxon>metagenomes</taxon>
        <taxon>organismal metagenomes</taxon>
    </lineage>
</organism>
<dbReference type="AlphaFoldDB" id="A0A6C0D1X2"/>